<dbReference type="InterPro" id="IPR001680">
    <property type="entry name" value="WD40_rpt"/>
</dbReference>
<dbReference type="GO" id="GO:0016020">
    <property type="term" value="C:membrane"/>
    <property type="evidence" value="ECO:0007669"/>
    <property type="project" value="UniProtKB-SubCell"/>
</dbReference>
<evidence type="ECO:0000256" key="9">
    <source>
        <dbReference type="ARBA" id="ARBA00023136"/>
    </source>
</evidence>
<dbReference type="Pfam" id="PF00400">
    <property type="entry name" value="WD40"/>
    <property type="match status" value="4"/>
</dbReference>
<dbReference type="Gene3D" id="1.10.510.10">
    <property type="entry name" value="Transferase(Phosphotransferase) domain 1"/>
    <property type="match status" value="1"/>
</dbReference>
<feature type="compositionally biased region" description="Basic and acidic residues" evidence="13">
    <location>
        <begin position="1887"/>
        <end position="1904"/>
    </location>
</feature>
<dbReference type="EMBL" id="KV878906">
    <property type="protein sequence ID" value="OJJ81324.1"/>
    <property type="molecule type" value="Genomic_DNA"/>
</dbReference>
<keyword evidence="2 10" id="KW-0853">WD repeat</keyword>
<feature type="region of interest" description="Disordered" evidence="13">
    <location>
        <begin position="1736"/>
        <end position="1904"/>
    </location>
</feature>
<feature type="repeat" description="Solcar" evidence="11">
    <location>
        <begin position="898"/>
        <end position="988"/>
    </location>
</feature>
<dbReference type="Pfam" id="PF00069">
    <property type="entry name" value="Pkinase"/>
    <property type="match status" value="1"/>
</dbReference>
<accession>A0A1L9VBN3</accession>
<feature type="region of interest" description="Disordered" evidence="13">
    <location>
        <begin position="1"/>
        <end position="378"/>
    </location>
</feature>
<dbReference type="Gene3D" id="1.50.40.10">
    <property type="entry name" value="Mitochondrial carrier domain"/>
    <property type="match status" value="1"/>
</dbReference>
<feature type="region of interest" description="Disordered" evidence="13">
    <location>
        <begin position="1492"/>
        <end position="1516"/>
    </location>
</feature>
<feature type="compositionally biased region" description="Polar residues" evidence="13">
    <location>
        <begin position="2154"/>
        <end position="2176"/>
    </location>
</feature>
<dbReference type="PROSITE" id="PS50011">
    <property type="entry name" value="PROTEIN_KINASE_DOM"/>
    <property type="match status" value="1"/>
</dbReference>
<feature type="domain" description="Protein kinase" evidence="14">
    <location>
        <begin position="394"/>
        <end position="765"/>
    </location>
</feature>
<feature type="compositionally biased region" description="Polar residues" evidence="13">
    <location>
        <begin position="159"/>
        <end position="172"/>
    </location>
</feature>
<dbReference type="GeneID" id="34457407"/>
<feature type="compositionally biased region" description="Basic and acidic residues" evidence="13">
    <location>
        <begin position="661"/>
        <end position="674"/>
    </location>
</feature>
<dbReference type="Proteomes" id="UP000184300">
    <property type="component" value="Unassembled WGS sequence"/>
</dbReference>
<sequence>MQDAQVPEASDADSSKLKPQPGQVRFSSVTEEIEPSVKSPSAQDPALEGKPSSLIPNQTPDEEIRTLAATFQRSQLQESRLRNFSYEPVSLPSSRVASRESSDRSTREANGSNPHSPRASPHASAMQSPPLTPAATHSHDTKTSDSAVSVNGSDKGGLAQSTPMTPETSPPGSTAEKKPAPQSAPTSRPSSTDRLSHRQSDISRESTKRPSDATKHPHFFGAGTDLKRQEESRPSSARKIDTGSYTPPGAITPVGEPNDPYARSKRPPPPKNLAQLDPRFIFGSRDLKRRAQSFRPGTPRSSSAGDLKSNDKRGHLFGSHKKDLGREDSDGKHHGHMAELKRFFKIGHHRHKRNDSPSSPSKKSSRSSGKNTPFQMAPDNVPFADDHGLNSKYGKLGKVLGSGAGGSVRLLKRNTDGVTFAVKQFRDRHSWETLKEYSKKVTAEFCIGSTLHHGNIIETLDIIQEGSHWYEVMEYAPFDLFAIVMTGKMAKEEIACSFKQILSGVAYLHGMGLAHRDLKLDNVVVNEHGIMKLIDFGSAVVFRYPFENDIVPSSGIVGSDPYLAPEVYDEKKYDPRPTDIWSLAIIFCCMTLRRFPWKQPRTNDNSYRLFVSPPTPGTPVPDAEPRRHRPTRSNTDIPSSTHDEHKQSQANKNGSSGKSDSAQRSDQRQSKSEQNENQPPESPQDKTPSNGTSNGNNKPTRTTSKEAPPLPPNSQSSAQRQEVIKGPWRLLRILPRESRYIIGRMLKVAVSQRATLDEVLSDDWVRSIQVCEQDEKTGQTVKAPNHTHVLEPPSNAPPIHILCLHISGAVAGLTVDCSLYPLDTIKTRLQKARSHAPTTNAPAPQVSLRQTIRGIYAGLPSVLFGSAPSAASFFIVYDGVKRSLLPPPNSSEKASRTHITLTHSIASSMGEIAACAVRVPTEVIKQRAQAGLFGGSSLLALKDILALRNAHGYGQVVRELYRGAGITIAREIPFTVLQFTLWEGMKERYAKRMAASGAVPTGTEGQVPASTSAMFGSVAGSIAAGLTTPLDVVKTRVMLARREDGAAGEGAKARIRDVVQEISKEGVGAFWRGIGPRVAWIGVGGAIFLGSYQFTWNTLEGKDRGKICTYVDGRRQWHRSVFGSEPSYLLISCSCNIASLNYYQLLHVLSVPSILKYPTHQRVAYVLPLPDAPGGHRLGVNGLTVDADHSILYSAGRDGVVCSWDLNRPLSSKTPPSFLGSKQPGQTTFRNQIQAHSHWINDIVLTQNNSALVSASSDTTVRLWRPHSESTDVPARIGKHADYVKTLATPGNHANWVASGGLDHKLHLWDLNGGGEVLNIDASGDDRTAKGSVYALGAVSSVLASGGPESVVRVWDPKSGKLITKFVGHTDNIRDILVNRDGDTIMTASSDQTIKIWSLTAGRCMHTLTMHNDSVWSLYSNHPQLSVFYSSDRSGLVAKTDTRNSPDIEQGICVAALQENEGVVKVAAAGDYLWTATPKSSINRWHDIDTTAEIEPPSDDRESAASPPPANGAQAKRKKIPYNSVLLLSSTSTFPEANVPPGRPSIESVVEDEFELTLPIQTLPEETIEGQNGLIKHLMLNDRKRTLTQDSAGEVVLWDLLKCAPIQSFGKRHMDDVEAEINTTESIAHWCTIDIRTGRLSVILESNRCFDAEAYADEIDLPDRSELRDDQRINLGKWILRWLFAPLVDAEINRDQEYRAETVMKGEEVARQTSANLSPFDIPTGDVPRSLNIPIPHNDAPPTTPRAGSDVFGSPTTPGFGIGFANTPGTLSSSMGGGSNSNNLGTSPGHSLGEFADSLASPTPQQTLDATRSSMSDRSSDYFTSKMQTAETDKGSQGDQTPTALPLSPVEPDKEDKKKGSSLFSKKFRMGKLGRTPSEVKPQQQIQEEKEKPEESDRSSVKEEKVFENNLSGFIERIRHGYDEFLAANPGQDLTSAITPIPDNETPRLNIPPKTVVFIQEESGDTAVASDLYRGSVGRLSEEIDQLEKSIPLWLAELLLKDQMPQKDPVKVAFTLRPVDDLLPPVVKPDGPPLNGPSNHNNSRLNANRMLRAKKILAYIAERIDPTFTEEPAEDALKPEEYLELYCQNMLIPPNMTLTTIRNHIWRTSGDMVLYYKSNGKKDLPMPGSGGDEDKSQAGSHLRAEPANGGENGSAPTGSIHSLTASGSGSTSIINF</sequence>
<keyword evidence="8" id="KW-1133">Transmembrane helix</keyword>
<dbReference type="GO" id="GO:0005524">
    <property type="term" value="F:ATP binding"/>
    <property type="evidence" value="ECO:0007669"/>
    <property type="project" value="UniProtKB-UniRule"/>
</dbReference>
<feature type="repeat" description="WD" evidence="10">
    <location>
        <begin position="1340"/>
        <end position="1365"/>
    </location>
</feature>
<dbReference type="GO" id="GO:0000724">
    <property type="term" value="P:double-strand break repair via homologous recombination"/>
    <property type="evidence" value="ECO:0007669"/>
    <property type="project" value="TreeGrafter"/>
</dbReference>
<feature type="compositionally biased region" description="Polar residues" evidence="13">
    <location>
        <begin position="675"/>
        <end position="702"/>
    </location>
</feature>
<evidence type="ECO:0000256" key="11">
    <source>
        <dbReference type="PROSITE-ProRule" id="PRU00282"/>
    </source>
</evidence>
<feature type="compositionally biased region" description="Polar residues" evidence="13">
    <location>
        <begin position="648"/>
        <end position="657"/>
    </location>
</feature>
<dbReference type="InterPro" id="IPR019775">
    <property type="entry name" value="WD40_repeat_CS"/>
</dbReference>
<dbReference type="SUPFAM" id="SSF50978">
    <property type="entry name" value="WD40 repeat-like"/>
    <property type="match status" value="1"/>
</dbReference>
<feature type="compositionally biased region" description="Basic and acidic residues" evidence="13">
    <location>
        <begin position="194"/>
        <end position="215"/>
    </location>
</feature>
<dbReference type="InterPro" id="IPR017441">
    <property type="entry name" value="Protein_kinase_ATP_BS"/>
</dbReference>
<dbReference type="InterPro" id="IPR015943">
    <property type="entry name" value="WD40/YVTN_repeat-like_dom_sf"/>
</dbReference>
<dbReference type="STRING" id="1160497.A0A1L9VBN3"/>
<keyword evidence="9 11" id="KW-0472">Membrane</keyword>
<evidence type="ECO:0000256" key="12">
    <source>
        <dbReference type="PROSITE-ProRule" id="PRU10141"/>
    </source>
</evidence>
<evidence type="ECO:0000256" key="8">
    <source>
        <dbReference type="ARBA" id="ARBA00022989"/>
    </source>
</evidence>
<feature type="compositionally biased region" description="Polar residues" evidence="13">
    <location>
        <begin position="1800"/>
        <end position="1830"/>
    </location>
</feature>
<feature type="compositionally biased region" description="Basic and acidic residues" evidence="13">
    <location>
        <begin position="225"/>
        <end position="241"/>
    </location>
</feature>
<dbReference type="FunFam" id="1.50.40.10:FF:000123">
    <property type="entry name" value="Solute carrier family 25 (Mitochondrial S-adenosylmethionine transporter), member 26"/>
    <property type="match status" value="1"/>
</dbReference>
<dbReference type="PROSITE" id="PS00678">
    <property type="entry name" value="WD_REPEATS_1"/>
    <property type="match status" value="2"/>
</dbReference>
<dbReference type="InterPro" id="IPR036322">
    <property type="entry name" value="WD40_repeat_dom_sf"/>
</dbReference>
<dbReference type="PROSITE" id="PS00108">
    <property type="entry name" value="PROTEIN_KINASE_ST"/>
    <property type="match status" value="1"/>
</dbReference>
<feature type="repeat" description="WD" evidence="10">
    <location>
        <begin position="1366"/>
        <end position="1407"/>
    </location>
</feature>
<feature type="region of interest" description="Disordered" evidence="13">
    <location>
        <begin position="2124"/>
        <end position="2176"/>
    </location>
</feature>
<reference evidence="16" key="1">
    <citation type="journal article" date="2017" name="Genome Biol.">
        <title>Comparative genomics reveals high biological diversity and specific adaptations in the industrially and medically important fungal genus Aspergillus.</title>
        <authorList>
            <person name="de Vries R.P."/>
            <person name="Riley R."/>
            <person name="Wiebenga A."/>
            <person name="Aguilar-Osorio G."/>
            <person name="Amillis S."/>
            <person name="Uchima C.A."/>
            <person name="Anderluh G."/>
            <person name="Asadollahi M."/>
            <person name="Askin M."/>
            <person name="Barry K."/>
            <person name="Battaglia E."/>
            <person name="Bayram O."/>
            <person name="Benocci T."/>
            <person name="Braus-Stromeyer S.A."/>
            <person name="Caldana C."/>
            <person name="Canovas D."/>
            <person name="Cerqueira G.C."/>
            <person name="Chen F."/>
            <person name="Chen W."/>
            <person name="Choi C."/>
            <person name="Clum A."/>
            <person name="Dos Santos R.A."/>
            <person name="Damasio A.R."/>
            <person name="Diallinas G."/>
            <person name="Emri T."/>
            <person name="Fekete E."/>
            <person name="Flipphi M."/>
            <person name="Freyberg S."/>
            <person name="Gallo A."/>
            <person name="Gournas C."/>
            <person name="Habgood R."/>
            <person name="Hainaut M."/>
            <person name="Harispe M.L."/>
            <person name="Henrissat B."/>
            <person name="Hilden K.S."/>
            <person name="Hope R."/>
            <person name="Hossain A."/>
            <person name="Karabika E."/>
            <person name="Karaffa L."/>
            <person name="Karanyi Z."/>
            <person name="Krasevec N."/>
            <person name="Kuo A."/>
            <person name="Kusch H."/>
            <person name="LaButti K."/>
            <person name="Lagendijk E.L."/>
            <person name="Lapidus A."/>
            <person name="Levasseur A."/>
            <person name="Lindquist E."/>
            <person name="Lipzen A."/>
            <person name="Logrieco A.F."/>
            <person name="MacCabe A."/>
            <person name="Maekelae M.R."/>
            <person name="Malavazi I."/>
            <person name="Melin P."/>
            <person name="Meyer V."/>
            <person name="Mielnichuk N."/>
            <person name="Miskei M."/>
            <person name="Molnar A.P."/>
            <person name="Mule G."/>
            <person name="Ngan C.Y."/>
            <person name="Orejas M."/>
            <person name="Orosz E."/>
            <person name="Ouedraogo J.P."/>
            <person name="Overkamp K.M."/>
            <person name="Park H.-S."/>
            <person name="Perrone G."/>
            <person name="Piumi F."/>
            <person name="Punt P.J."/>
            <person name="Ram A.F."/>
            <person name="Ramon A."/>
            <person name="Rauscher S."/>
            <person name="Record E."/>
            <person name="Riano-Pachon D.M."/>
            <person name="Robert V."/>
            <person name="Roehrig J."/>
            <person name="Ruller R."/>
            <person name="Salamov A."/>
            <person name="Salih N.S."/>
            <person name="Samson R.A."/>
            <person name="Sandor E."/>
            <person name="Sanguinetti M."/>
            <person name="Schuetze T."/>
            <person name="Sepcic K."/>
            <person name="Shelest E."/>
            <person name="Sherlock G."/>
            <person name="Sophianopoulou V."/>
            <person name="Squina F.M."/>
            <person name="Sun H."/>
            <person name="Susca A."/>
            <person name="Todd R.B."/>
            <person name="Tsang A."/>
            <person name="Unkles S.E."/>
            <person name="van de Wiele N."/>
            <person name="van Rossen-Uffink D."/>
            <person name="Oliveira J.V."/>
            <person name="Vesth T.C."/>
            <person name="Visser J."/>
            <person name="Yu J.-H."/>
            <person name="Zhou M."/>
            <person name="Andersen M.R."/>
            <person name="Archer D.B."/>
            <person name="Baker S.E."/>
            <person name="Benoit I."/>
            <person name="Brakhage A.A."/>
            <person name="Braus G.H."/>
            <person name="Fischer R."/>
            <person name="Frisvad J.C."/>
            <person name="Goldman G.H."/>
            <person name="Houbraken J."/>
            <person name="Oakley B."/>
            <person name="Pocsi I."/>
            <person name="Scazzocchio C."/>
            <person name="Seiboth B."/>
            <person name="vanKuyk P.A."/>
            <person name="Wortman J."/>
            <person name="Dyer P.S."/>
            <person name="Grigoriev I.V."/>
        </authorList>
    </citation>
    <scope>NUCLEOTIDE SEQUENCE [LARGE SCALE GENOMIC DNA]</scope>
    <source>
        <strain evidence="16">CBS 516.65</strain>
    </source>
</reference>
<keyword evidence="6" id="KW-0999">Mitochondrion inner membrane</keyword>
<dbReference type="SUPFAM" id="SSF56112">
    <property type="entry name" value="Protein kinase-like (PK-like)"/>
    <property type="match status" value="1"/>
</dbReference>
<dbReference type="InterPro" id="IPR000719">
    <property type="entry name" value="Prot_kinase_dom"/>
</dbReference>
<dbReference type="PROSITE" id="PS50920">
    <property type="entry name" value="SOLCAR"/>
    <property type="match status" value="3"/>
</dbReference>
<evidence type="ECO:0000256" key="5">
    <source>
        <dbReference type="ARBA" id="ARBA00022741"/>
    </source>
</evidence>
<dbReference type="Pfam" id="PF11816">
    <property type="entry name" value="DUF3337"/>
    <property type="match status" value="1"/>
</dbReference>
<evidence type="ECO:0000256" key="7">
    <source>
        <dbReference type="ARBA" id="ARBA00022840"/>
    </source>
</evidence>
<keyword evidence="5 12" id="KW-0547">Nucleotide-binding</keyword>
<dbReference type="SMART" id="SM00320">
    <property type="entry name" value="WD40"/>
    <property type="match status" value="8"/>
</dbReference>
<evidence type="ECO:0000256" key="2">
    <source>
        <dbReference type="ARBA" id="ARBA00022574"/>
    </source>
</evidence>
<evidence type="ECO:0000256" key="4">
    <source>
        <dbReference type="ARBA" id="ARBA00022737"/>
    </source>
</evidence>
<dbReference type="InterPro" id="IPR008271">
    <property type="entry name" value="Ser/Thr_kinase_AS"/>
</dbReference>
<dbReference type="GO" id="GO:0043130">
    <property type="term" value="F:ubiquitin binding"/>
    <property type="evidence" value="ECO:0007669"/>
    <property type="project" value="TreeGrafter"/>
</dbReference>
<dbReference type="InterPro" id="IPR021772">
    <property type="entry name" value="WDR48/Bun107"/>
</dbReference>
<evidence type="ECO:0000256" key="3">
    <source>
        <dbReference type="ARBA" id="ARBA00022692"/>
    </source>
</evidence>
<keyword evidence="6" id="KW-0496">Mitochondrion</keyword>
<dbReference type="PANTHER" id="PTHR19862">
    <property type="entry name" value="WD REPEAT-CONTAINING PROTEIN 48"/>
    <property type="match status" value="1"/>
</dbReference>
<dbReference type="SUPFAM" id="SSF103506">
    <property type="entry name" value="Mitochondrial carrier"/>
    <property type="match status" value="1"/>
</dbReference>
<dbReference type="VEuPathDB" id="FungiDB:ASPGLDRAFT_132758"/>
<comment type="subcellular location">
    <subcellularLocation>
        <location evidence="1">Membrane</location>
        <topology evidence="1">Multi-pass membrane protein</topology>
    </subcellularLocation>
</comment>
<feature type="compositionally biased region" description="Basic and acidic residues" evidence="13">
    <location>
        <begin position="97"/>
        <end position="107"/>
    </location>
</feature>
<evidence type="ECO:0000259" key="14">
    <source>
        <dbReference type="PROSITE" id="PS50011"/>
    </source>
</evidence>
<feature type="compositionally biased region" description="Basic residues" evidence="13">
    <location>
        <begin position="343"/>
        <end position="353"/>
    </location>
</feature>
<feature type="compositionally biased region" description="Low complexity" evidence="13">
    <location>
        <begin position="356"/>
        <end position="368"/>
    </location>
</feature>
<dbReference type="InterPro" id="IPR011009">
    <property type="entry name" value="Kinase-like_dom_sf"/>
</dbReference>
<dbReference type="InterPro" id="IPR051246">
    <property type="entry name" value="WDR48"/>
</dbReference>
<evidence type="ECO:0000256" key="6">
    <source>
        <dbReference type="ARBA" id="ARBA00022792"/>
    </source>
</evidence>
<feature type="compositionally biased region" description="Polar residues" evidence="13">
    <location>
        <begin position="69"/>
        <end position="78"/>
    </location>
</feature>
<gene>
    <name evidence="15" type="ORF">ASPGLDRAFT_132758</name>
</gene>
<dbReference type="CDD" id="cd00200">
    <property type="entry name" value="WD40"/>
    <property type="match status" value="1"/>
</dbReference>
<dbReference type="Gene3D" id="2.130.10.10">
    <property type="entry name" value="YVTN repeat-like/Quinoprotein amine dehydrogenase"/>
    <property type="match status" value="2"/>
</dbReference>
<dbReference type="RefSeq" id="XP_022398022.1">
    <property type="nucleotide sequence ID" value="XM_022541146.1"/>
</dbReference>
<evidence type="ECO:0000256" key="13">
    <source>
        <dbReference type="SAM" id="MobiDB-lite"/>
    </source>
</evidence>
<dbReference type="OrthoDB" id="2421129at2759"/>
<evidence type="ECO:0000313" key="15">
    <source>
        <dbReference type="EMBL" id="OJJ81324.1"/>
    </source>
</evidence>
<dbReference type="FunFam" id="2.130.10.10:FF:001614">
    <property type="entry name" value="WD repeat protein"/>
    <property type="match status" value="1"/>
</dbReference>
<organism evidence="15 16">
    <name type="scientific">Aspergillus glaucus CBS 516.65</name>
    <dbReference type="NCBI Taxonomy" id="1160497"/>
    <lineage>
        <taxon>Eukaryota</taxon>
        <taxon>Fungi</taxon>
        <taxon>Dikarya</taxon>
        <taxon>Ascomycota</taxon>
        <taxon>Pezizomycotina</taxon>
        <taxon>Eurotiomycetes</taxon>
        <taxon>Eurotiomycetidae</taxon>
        <taxon>Eurotiales</taxon>
        <taxon>Aspergillaceae</taxon>
        <taxon>Aspergillus</taxon>
        <taxon>Aspergillus subgen. Aspergillus</taxon>
    </lineage>
</organism>
<evidence type="ECO:0000313" key="16">
    <source>
        <dbReference type="Proteomes" id="UP000184300"/>
    </source>
</evidence>
<keyword evidence="7 12" id="KW-0067">ATP-binding</keyword>
<dbReference type="GO" id="GO:0004672">
    <property type="term" value="F:protein kinase activity"/>
    <property type="evidence" value="ECO:0007669"/>
    <property type="project" value="InterPro"/>
</dbReference>
<feature type="binding site" evidence="12">
    <location>
        <position position="423"/>
    </location>
    <ligand>
        <name>ATP</name>
        <dbReference type="ChEBI" id="CHEBI:30616"/>
    </ligand>
</feature>
<keyword evidence="4" id="KW-0677">Repeat</keyword>
<feature type="compositionally biased region" description="Polar residues" evidence="13">
    <location>
        <begin position="183"/>
        <end position="193"/>
    </location>
</feature>
<evidence type="ECO:0000256" key="10">
    <source>
        <dbReference type="PROSITE-ProRule" id="PRU00221"/>
    </source>
</evidence>
<dbReference type="FunFam" id="1.10.510.10:FF:000595">
    <property type="entry name" value="Protein kinase, putative (AFU_orthologue AFUA_5G11840)"/>
    <property type="match status" value="1"/>
</dbReference>
<dbReference type="PROSITE" id="PS50294">
    <property type="entry name" value="WD_REPEATS_REGION"/>
    <property type="match status" value="2"/>
</dbReference>
<keyword evidence="16" id="KW-1185">Reference proteome</keyword>
<dbReference type="PROSITE" id="PS00107">
    <property type="entry name" value="PROTEIN_KINASE_ATP"/>
    <property type="match status" value="1"/>
</dbReference>
<feature type="repeat" description="WD" evidence="10">
    <location>
        <begin position="1233"/>
        <end position="1264"/>
    </location>
</feature>
<feature type="region of interest" description="Disordered" evidence="13">
    <location>
        <begin position="606"/>
        <end position="721"/>
    </location>
</feature>
<dbReference type="InterPro" id="IPR018108">
    <property type="entry name" value="MCP_transmembrane"/>
</dbReference>
<dbReference type="InterPro" id="IPR023395">
    <property type="entry name" value="MCP_dom_sf"/>
</dbReference>
<dbReference type="PANTHER" id="PTHR19862:SF14">
    <property type="entry name" value="WD REPEAT-CONTAINING PROTEIN 48"/>
    <property type="match status" value="1"/>
</dbReference>
<proteinExistence type="predicted"/>
<evidence type="ECO:0000256" key="1">
    <source>
        <dbReference type="ARBA" id="ARBA00004141"/>
    </source>
</evidence>
<feature type="repeat" description="WD" evidence="10">
    <location>
        <begin position="1277"/>
        <end position="1319"/>
    </location>
</feature>
<name>A0A1L9VBN3_ASPGL</name>
<dbReference type="PROSITE" id="PS50082">
    <property type="entry name" value="WD_REPEATS_2"/>
    <property type="match status" value="5"/>
</dbReference>
<feature type="repeat" description="Solcar" evidence="11">
    <location>
        <begin position="1007"/>
        <end position="1098"/>
    </location>
</feature>
<feature type="repeat" description="WD" evidence="10">
    <location>
        <begin position="1173"/>
        <end position="1214"/>
    </location>
</feature>
<feature type="repeat" description="Solcar" evidence="11">
    <location>
        <begin position="799"/>
        <end position="883"/>
    </location>
</feature>
<feature type="compositionally biased region" description="Low complexity" evidence="13">
    <location>
        <begin position="1767"/>
        <end position="1789"/>
    </location>
</feature>
<protein>
    <recommendedName>
        <fullName evidence="14">Protein kinase domain-containing protein</fullName>
    </recommendedName>
</protein>
<dbReference type="SMART" id="SM00220">
    <property type="entry name" value="S_TKc"/>
    <property type="match status" value="1"/>
</dbReference>
<feature type="compositionally biased region" description="Basic and acidic residues" evidence="13">
    <location>
        <begin position="308"/>
        <end position="342"/>
    </location>
</feature>
<dbReference type="Pfam" id="PF00153">
    <property type="entry name" value="Mito_carr"/>
    <property type="match status" value="3"/>
</dbReference>
<keyword evidence="3 11" id="KW-0812">Transmembrane</keyword>